<dbReference type="EMBL" id="CP071869">
    <property type="protein sequence ID" value="QTE22670.1"/>
    <property type="molecule type" value="Genomic_DNA"/>
</dbReference>
<dbReference type="Proteomes" id="UP000663920">
    <property type="component" value="Chromosome"/>
</dbReference>
<reference evidence="3 4" key="1">
    <citation type="submission" date="2021-03" db="EMBL/GenBank/DDBJ databases">
        <title>Complete genome of Polaribacter_sp.SM13.</title>
        <authorList>
            <person name="Jeong S.W."/>
            <person name="Bae J.W."/>
        </authorList>
    </citation>
    <scope>NUCLEOTIDE SEQUENCE [LARGE SCALE GENOMIC DNA]</scope>
    <source>
        <strain evidence="3 4">SM13</strain>
    </source>
</reference>
<feature type="compositionally biased region" description="Acidic residues" evidence="1">
    <location>
        <begin position="36"/>
        <end position="51"/>
    </location>
</feature>
<dbReference type="PROSITE" id="PS51257">
    <property type="entry name" value="PROKAR_LIPOPROTEIN"/>
    <property type="match status" value="1"/>
</dbReference>
<evidence type="ECO:0000256" key="2">
    <source>
        <dbReference type="SAM" id="SignalP"/>
    </source>
</evidence>
<feature type="chain" id="PRO_5037100879" description="Secreted protein" evidence="2">
    <location>
        <begin position="19"/>
        <end position="59"/>
    </location>
</feature>
<protein>
    <recommendedName>
        <fullName evidence="5">Secreted protein</fullName>
    </recommendedName>
</protein>
<proteinExistence type="predicted"/>
<dbReference type="AlphaFoldDB" id="A0A975CQ55"/>
<evidence type="ECO:0000313" key="3">
    <source>
        <dbReference type="EMBL" id="QTE22670.1"/>
    </source>
</evidence>
<keyword evidence="2" id="KW-0732">Signal</keyword>
<gene>
    <name evidence="3" type="ORF">J3359_18070</name>
</gene>
<evidence type="ECO:0000313" key="4">
    <source>
        <dbReference type="Proteomes" id="UP000663920"/>
    </source>
</evidence>
<feature type="signal peptide" evidence="2">
    <location>
        <begin position="1"/>
        <end position="18"/>
    </location>
</feature>
<keyword evidence="4" id="KW-1185">Reference proteome</keyword>
<accession>A0A975CQ55</accession>
<name>A0A975CQ55_9FLAO</name>
<sequence>MKKVFIAFAILFANGVFTSCTDLEEKTTKMEILATDGEEGQDPDYDEDDSDVGNTGGGN</sequence>
<dbReference type="KEGG" id="pcea:J3359_18070"/>
<organism evidence="3 4">
    <name type="scientific">Polaribacter cellanae</name>
    <dbReference type="NCBI Taxonomy" id="2818493"/>
    <lineage>
        <taxon>Bacteria</taxon>
        <taxon>Pseudomonadati</taxon>
        <taxon>Bacteroidota</taxon>
        <taxon>Flavobacteriia</taxon>
        <taxon>Flavobacteriales</taxon>
        <taxon>Flavobacteriaceae</taxon>
    </lineage>
</organism>
<feature type="region of interest" description="Disordered" evidence="1">
    <location>
        <begin position="33"/>
        <end position="59"/>
    </location>
</feature>
<evidence type="ECO:0000256" key="1">
    <source>
        <dbReference type="SAM" id="MobiDB-lite"/>
    </source>
</evidence>
<evidence type="ECO:0008006" key="5">
    <source>
        <dbReference type="Google" id="ProtNLM"/>
    </source>
</evidence>
<dbReference type="RefSeq" id="WP_208078572.1">
    <property type="nucleotide sequence ID" value="NZ_CP071869.1"/>
</dbReference>